<gene>
    <name evidence="7" type="primary">lgt</name>
    <name evidence="8" type="ORF">FQV27_11055</name>
</gene>
<feature type="transmembrane region" description="Helical" evidence="7">
    <location>
        <begin position="64"/>
        <end position="84"/>
    </location>
</feature>
<dbReference type="InterPro" id="IPR001640">
    <property type="entry name" value="Lgt"/>
</dbReference>
<keyword evidence="8" id="KW-0449">Lipoprotein</keyword>
<comment type="caution">
    <text evidence="8">The sequence shown here is derived from an EMBL/GenBank/DDBJ whole genome shotgun (WGS) entry which is preliminary data.</text>
</comment>
<accession>A0A5C6S248</accession>
<name>A0A5C6S248_9RHOB</name>
<sequence>MIPFPDISPVIFTIPVGEGLPIRWYAVAYLVGLVLGAWAVWKLMKSDRIWGDGAPMRPDQVEDLLTWIIGGVIIGGRLGFVLFYEPQLYLADPLAILKVWQGGMSFHGGFTGVVIAAWLWARRNAVAPLRLADALAVAAPIGLFFGRIANFINAELWGRPTDLPWGVIFPGDAAQTCPGITGSCARHPSQLYEAALEGLLLGLVLFLLVRRGGLRRPGLLLGVFLAGYACARIFVEFFRVADAQFITADNPLGRVALGMSMGQLLSLPMLALGIFFIFRAIRLPAR</sequence>
<proteinExistence type="inferred from homology"/>
<evidence type="ECO:0000256" key="2">
    <source>
        <dbReference type="ARBA" id="ARBA00022475"/>
    </source>
</evidence>
<dbReference type="OrthoDB" id="871140at2"/>
<dbReference type="AlphaFoldDB" id="A0A5C6S248"/>
<comment type="similarity">
    <text evidence="1 7">Belongs to the Lgt family.</text>
</comment>
<evidence type="ECO:0000256" key="3">
    <source>
        <dbReference type="ARBA" id="ARBA00022679"/>
    </source>
</evidence>
<evidence type="ECO:0000256" key="5">
    <source>
        <dbReference type="ARBA" id="ARBA00022989"/>
    </source>
</evidence>
<organism evidence="8 9">
    <name type="scientific">Paracoccus aurantiacus</name>
    <dbReference type="NCBI Taxonomy" id="2599412"/>
    <lineage>
        <taxon>Bacteria</taxon>
        <taxon>Pseudomonadati</taxon>
        <taxon>Pseudomonadota</taxon>
        <taxon>Alphaproteobacteria</taxon>
        <taxon>Rhodobacterales</taxon>
        <taxon>Paracoccaceae</taxon>
        <taxon>Paracoccus</taxon>
    </lineage>
</organism>
<keyword evidence="2 7" id="KW-1003">Cell membrane</keyword>
<evidence type="ECO:0000256" key="1">
    <source>
        <dbReference type="ARBA" id="ARBA00007150"/>
    </source>
</evidence>
<comment type="function">
    <text evidence="7">Catalyzes the transfer of the diacylglyceryl group from phosphatidylglycerol to the sulfhydryl group of the N-terminal cysteine of a prolipoprotein, the first step in the formation of mature lipoproteins.</text>
</comment>
<dbReference type="GO" id="GO:0005886">
    <property type="term" value="C:plasma membrane"/>
    <property type="evidence" value="ECO:0007669"/>
    <property type="project" value="UniProtKB-SubCell"/>
</dbReference>
<protein>
    <recommendedName>
        <fullName evidence="7">Phosphatidylglycerol--prolipoprotein diacylglyceryl transferase</fullName>
        <ecNumber evidence="7">2.5.1.145</ecNumber>
    </recommendedName>
</protein>
<feature type="binding site" evidence="7">
    <location>
        <position position="147"/>
    </location>
    <ligand>
        <name>a 1,2-diacyl-sn-glycero-3-phospho-(1'-sn-glycerol)</name>
        <dbReference type="ChEBI" id="CHEBI:64716"/>
    </ligand>
</feature>
<dbReference type="NCBIfam" id="TIGR00544">
    <property type="entry name" value="lgt"/>
    <property type="match status" value="1"/>
</dbReference>
<dbReference type="EC" id="2.5.1.145" evidence="7"/>
<keyword evidence="9" id="KW-1185">Reference proteome</keyword>
<feature type="transmembrane region" description="Helical" evidence="7">
    <location>
        <begin position="133"/>
        <end position="152"/>
    </location>
</feature>
<keyword evidence="6 7" id="KW-0472">Membrane</keyword>
<dbReference type="Proteomes" id="UP000321562">
    <property type="component" value="Unassembled WGS sequence"/>
</dbReference>
<dbReference type="GO" id="GO:0008961">
    <property type="term" value="F:phosphatidylglycerol-prolipoprotein diacylglyceryl transferase activity"/>
    <property type="evidence" value="ECO:0007669"/>
    <property type="project" value="UniProtKB-UniRule"/>
</dbReference>
<dbReference type="PANTHER" id="PTHR30589">
    <property type="entry name" value="PROLIPOPROTEIN DIACYLGLYCERYL TRANSFERASE"/>
    <property type="match status" value="1"/>
</dbReference>
<feature type="transmembrane region" description="Helical" evidence="7">
    <location>
        <begin position="191"/>
        <end position="209"/>
    </location>
</feature>
<dbReference type="GO" id="GO:0042158">
    <property type="term" value="P:lipoprotein biosynthetic process"/>
    <property type="evidence" value="ECO:0007669"/>
    <property type="project" value="UniProtKB-UniRule"/>
</dbReference>
<dbReference type="PANTHER" id="PTHR30589:SF0">
    <property type="entry name" value="PHOSPHATIDYLGLYCEROL--PROLIPOPROTEIN DIACYLGLYCERYL TRANSFERASE"/>
    <property type="match status" value="1"/>
</dbReference>
<keyword evidence="5 7" id="KW-1133">Transmembrane helix</keyword>
<evidence type="ECO:0000256" key="6">
    <source>
        <dbReference type="ARBA" id="ARBA00023136"/>
    </source>
</evidence>
<dbReference type="Pfam" id="PF01790">
    <property type="entry name" value="LGT"/>
    <property type="match status" value="1"/>
</dbReference>
<dbReference type="PROSITE" id="PS01311">
    <property type="entry name" value="LGT"/>
    <property type="match status" value="1"/>
</dbReference>
<dbReference type="HAMAP" id="MF_01147">
    <property type="entry name" value="Lgt"/>
    <property type="match status" value="1"/>
</dbReference>
<dbReference type="RefSeq" id="WP_147098396.1">
    <property type="nucleotide sequence ID" value="NZ_JBHUFH010000012.1"/>
</dbReference>
<evidence type="ECO:0000313" key="8">
    <source>
        <dbReference type="EMBL" id="TXB68525.1"/>
    </source>
</evidence>
<evidence type="ECO:0000256" key="7">
    <source>
        <dbReference type="HAMAP-Rule" id="MF_01147"/>
    </source>
</evidence>
<evidence type="ECO:0000313" key="9">
    <source>
        <dbReference type="Proteomes" id="UP000321562"/>
    </source>
</evidence>
<feature type="transmembrane region" description="Helical" evidence="7">
    <location>
        <begin position="218"/>
        <end position="235"/>
    </location>
</feature>
<keyword evidence="4 7" id="KW-0812">Transmembrane</keyword>
<dbReference type="EMBL" id="VOPL01000004">
    <property type="protein sequence ID" value="TXB68525.1"/>
    <property type="molecule type" value="Genomic_DNA"/>
</dbReference>
<reference evidence="8 9" key="1">
    <citation type="submission" date="2019-08" db="EMBL/GenBank/DDBJ databases">
        <authorList>
            <person name="Ye J."/>
        </authorList>
    </citation>
    <scope>NUCLEOTIDE SEQUENCE [LARGE SCALE GENOMIC DNA]</scope>
    <source>
        <strain evidence="8 9">TK008</strain>
    </source>
</reference>
<dbReference type="UniPathway" id="UPA00664"/>
<comment type="catalytic activity">
    <reaction evidence="7">
        <text>L-cysteinyl-[prolipoprotein] + a 1,2-diacyl-sn-glycero-3-phospho-(1'-sn-glycerol) = an S-1,2-diacyl-sn-glyceryl-L-cysteinyl-[prolipoprotein] + sn-glycerol 1-phosphate + H(+)</text>
        <dbReference type="Rhea" id="RHEA:56712"/>
        <dbReference type="Rhea" id="RHEA-COMP:14679"/>
        <dbReference type="Rhea" id="RHEA-COMP:14680"/>
        <dbReference type="ChEBI" id="CHEBI:15378"/>
        <dbReference type="ChEBI" id="CHEBI:29950"/>
        <dbReference type="ChEBI" id="CHEBI:57685"/>
        <dbReference type="ChEBI" id="CHEBI:64716"/>
        <dbReference type="ChEBI" id="CHEBI:140658"/>
        <dbReference type="EC" id="2.5.1.145"/>
    </reaction>
</comment>
<feature type="transmembrane region" description="Helical" evidence="7">
    <location>
        <begin position="255"/>
        <end position="278"/>
    </location>
</feature>
<feature type="transmembrane region" description="Helical" evidence="7">
    <location>
        <begin position="104"/>
        <end position="121"/>
    </location>
</feature>
<evidence type="ECO:0000256" key="4">
    <source>
        <dbReference type="ARBA" id="ARBA00022692"/>
    </source>
</evidence>
<comment type="pathway">
    <text evidence="7">Protein modification; lipoprotein biosynthesis (diacylglyceryl transfer).</text>
</comment>
<comment type="subcellular location">
    <subcellularLocation>
        <location evidence="7">Cell membrane</location>
        <topology evidence="7">Multi-pass membrane protein</topology>
    </subcellularLocation>
</comment>
<feature type="transmembrane region" description="Helical" evidence="7">
    <location>
        <begin position="22"/>
        <end position="43"/>
    </location>
</feature>
<keyword evidence="3 7" id="KW-0808">Transferase</keyword>